<dbReference type="SMART" id="SM00185">
    <property type="entry name" value="ARM"/>
    <property type="match status" value="8"/>
</dbReference>
<dbReference type="InterPro" id="IPR016024">
    <property type="entry name" value="ARM-type_fold"/>
</dbReference>
<organism evidence="5 6">
    <name type="scientific">Tetradesmus obliquus</name>
    <name type="common">Green alga</name>
    <name type="synonym">Acutodesmus obliquus</name>
    <dbReference type="NCBI Taxonomy" id="3088"/>
    <lineage>
        <taxon>Eukaryota</taxon>
        <taxon>Viridiplantae</taxon>
        <taxon>Chlorophyta</taxon>
        <taxon>core chlorophytes</taxon>
        <taxon>Chlorophyceae</taxon>
        <taxon>CS clade</taxon>
        <taxon>Sphaeropleales</taxon>
        <taxon>Scenedesmaceae</taxon>
        <taxon>Tetradesmus</taxon>
    </lineage>
</organism>
<name>A0ABY8U1X3_TETOB</name>
<protein>
    <recommendedName>
        <fullName evidence="7">Armadillo repeat-containing domain-containing protein</fullName>
    </recommendedName>
</protein>
<sequence>MWRASTSNKGKKQQQQQQTNGLLSLSLLGNATSAWHSNVANTHHQQQSWTPRTGRTGATTGSASCSGRDDTALHELLSQHEQILQALGGRVVELQDKLEQLHEDVGPALRLVAAVREAAIKQQLQDTGNRDQELPDTAQQQQEDQQQLPGSVLGRDQAAARGLKYDRDDCGSVQSFATSISFASTTVSGPALMWQDVAAARAAAFVLNNCAHEASFRFAMLEAGAVPCLVEMLSGCDALGQEAAAAALMNLASEERNIRSAIVACNGIQALVVVLKYGGPAAQEAAAAAIENLSLDSDCEAALAAEGAIDGLLQVLKDGSTAAQAAAAGALRNLAVNEELEEQLLAAGCVAVLLQLAARPQEDVGVRTAALEGLRNLAASSTRTGDALVQAGGAAVVVDAARSLPAAAARSAALGTLLVLSMDATHRQAITAAGAASVLVHAALSGSLLAKEYAARSLANLAATEAARAELLSEGAATVLAALLKSQLSQLTGGKAAGAAAEQGGVAASASCVLAASRALQNLSKSKLGCRLLLDAGCIAPLAAALELPGATATAAASALCSLCSSRRALQELADCSGCSRLVAAAAQPKWLTPRGQRNAVRLLRRLVRAVGSCRADVQEQLAAAGLKLHLV</sequence>
<feature type="region of interest" description="Disordered" evidence="4">
    <location>
        <begin position="40"/>
        <end position="67"/>
    </location>
</feature>
<reference evidence="5 6" key="1">
    <citation type="submission" date="2023-05" db="EMBL/GenBank/DDBJ databases">
        <title>A 100% complete, gapless, phased diploid assembly of the Scenedesmus obliquus UTEX 3031 genome.</title>
        <authorList>
            <person name="Biondi T.C."/>
            <person name="Hanschen E.R."/>
            <person name="Kwon T."/>
            <person name="Eng W."/>
            <person name="Kruse C.P.S."/>
            <person name="Koehler S.I."/>
            <person name="Kunde Y."/>
            <person name="Gleasner C.D."/>
            <person name="You Mak K.T."/>
            <person name="Polle J."/>
            <person name="Hovde B.T."/>
            <person name="Starkenburg S.R."/>
        </authorList>
    </citation>
    <scope>NUCLEOTIDE SEQUENCE [LARGE SCALE GENOMIC DNA]</scope>
    <source>
        <strain evidence="5 6">DOE0152z</strain>
    </source>
</reference>
<dbReference type="PANTHER" id="PTHR23315:SF7">
    <property type="entry name" value="U-BOX DOMAIN-CONTAINING PROTEIN 4"/>
    <property type="match status" value="1"/>
</dbReference>
<feature type="compositionally biased region" description="Polar residues" evidence="4">
    <location>
        <begin position="40"/>
        <end position="51"/>
    </location>
</feature>
<dbReference type="Proteomes" id="UP001244341">
    <property type="component" value="Chromosome 6b"/>
</dbReference>
<dbReference type="PROSITE" id="PS50176">
    <property type="entry name" value="ARM_REPEAT"/>
    <property type="match status" value="2"/>
</dbReference>
<feature type="compositionally biased region" description="Low complexity" evidence="4">
    <location>
        <begin position="52"/>
        <end position="66"/>
    </location>
</feature>
<dbReference type="InterPro" id="IPR000225">
    <property type="entry name" value="Armadillo"/>
</dbReference>
<keyword evidence="3" id="KW-0175">Coiled coil</keyword>
<proteinExistence type="predicted"/>
<gene>
    <name evidence="5" type="ORF">OEZ85_001893</name>
</gene>
<feature type="repeat" description="ARM" evidence="2">
    <location>
        <begin position="348"/>
        <end position="393"/>
    </location>
</feature>
<dbReference type="InterPro" id="IPR011989">
    <property type="entry name" value="ARM-like"/>
</dbReference>
<dbReference type="PANTHER" id="PTHR23315">
    <property type="entry name" value="U BOX DOMAIN-CONTAINING"/>
    <property type="match status" value="1"/>
</dbReference>
<feature type="coiled-coil region" evidence="3">
    <location>
        <begin position="77"/>
        <end position="104"/>
    </location>
</feature>
<evidence type="ECO:0000256" key="3">
    <source>
        <dbReference type="SAM" id="Coils"/>
    </source>
</evidence>
<evidence type="ECO:0000256" key="1">
    <source>
        <dbReference type="ARBA" id="ARBA00022786"/>
    </source>
</evidence>
<keyword evidence="1" id="KW-0833">Ubl conjugation pathway</keyword>
<dbReference type="EMBL" id="CP126213">
    <property type="protein sequence ID" value="WIA15215.1"/>
    <property type="molecule type" value="Genomic_DNA"/>
</dbReference>
<dbReference type="Gene3D" id="1.25.10.10">
    <property type="entry name" value="Leucine-rich Repeat Variant"/>
    <property type="match status" value="1"/>
</dbReference>
<evidence type="ECO:0000313" key="6">
    <source>
        <dbReference type="Proteomes" id="UP001244341"/>
    </source>
</evidence>
<evidence type="ECO:0000256" key="4">
    <source>
        <dbReference type="SAM" id="MobiDB-lite"/>
    </source>
</evidence>
<dbReference type="Pfam" id="PF00514">
    <property type="entry name" value="Arm"/>
    <property type="match status" value="2"/>
</dbReference>
<feature type="repeat" description="ARM" evidence="2">
    <location>
        <begin position="307"/>
        <end position="349"/>
    </location>
</feature>
<feature type="region of interest" description="Disordered" evidence="4">
    <location>
        <begin position="123"/>
        <end position="152"/>
    </location>
</feature>
<evidence type="ECO:0000313" key="5">
    <source>
        <dbReference type="EMBL" id="WIA15215.1"/>
    </source>
</evidence>
<evidence type="ECO:0008006" key="7">
    <source>
        <dbReference type="Google" id="ProtNLM"/>
    </source>
</evidence>
<evidence type="ECO:0000256" key="2">
    <source>
        <dbReference type="PROSITE-ProRule" id="PRU00259"/>
    </source>
</evidence>
<dbReference type="SUPFAM" id="SSF48371">
    <property type="entry name" value="ARM repeat"/>
    <property type="match status" value="2"/>
</dbReference>
<accession>A0ABY8U1X3</accession>
<keyword evidence="6" id="KW-1185">Reference proteome</keyword>